<accession>A0A4Y2TGR6</accession>
<gene>
    <name evidence="3" type="ORF">AVEN_192583_1</name>
    <name evidence="2" type="ORF">AVEN_210776_1</name>
</gene>
<keyword evidence="1" id="KW-0472">Membrane</keyword>
<evidence type="ECO:0000313" key="4">
    <source>
        <dbReference type="Proteomes" id="UP000499080"/>
    </source>
</evidence>
<reference evidence="2 4" key="1">
    <citation type="journal article" date="2019" name="Sci. Rep.">
        <title>Orb-weaving spider Araneus ventricosus genome elucidates the spidroin gene catalogue.</title>
        <authorList>
            <person name="Kono N."/>
            <person name="Nakamura H."/>
            <person name="Ohtoshi R."/>
            <person name="Moran D.A.P."/>
            <person name="Shinohara A."/>
            <person name="Yoshida Y."/>
            <person name="Fujiwara M."/>
            <person name="Mori M."/>
            <person name="Tomita M."/>
            <person name="Arakawa K."/>
        </authorList>
    </citation>
    <scope>NUCLEOTIDE SEQUENCE [LARGE SCALE GENOMIC DNA]</scope>
</reference>
<organism evidence="2 4">
    <name type="scientific">Araneus ventricosus</name>
    <name type="common">Orbweaver spider</name>
    <name type="synonym">Epeira ventricosa</name>
    <dbReference type="NCBI Taxonomy" id="182803"/>
    <lineage>
        <taxon>Eukaryota</taxon>
        <taxon>Metazoa</taxon>
        <taxon>Ecdysozoa</taxon>
        <taxon>Arthropoda</taxon>
        <taxon>Chelicerata</taxon>
        <taxon>Arachnida</taxon>
        <taxon>Araneae</taxon>
        <taxon>Araneomorphae</taxon>
        <taxon>Entelegynae</taxon>
        <taxon>Araneoidea</taxon>
        <taxon>Araneidae</taxon>
        <taxon>Araneus</taxon>
    </lineage>
</organism>
<comment type="caution">
    <text evidence="2">The sequence shown here is derived from an EMBL/GenBank/DDBJ whole genome shotgun (WGS) entry which is preliminary data.</text>
</comment>
<evidence type="ECO:0000313" key="2">
    <source>
        <dbReference type="EMBL" id="GBN99737.1"/>
    </source>
</evidence>
<dbReference type="AlphaFoldDB" id="A0A4Y2TGR6"/>
<dbReference type="EMBL" id="BGPR01028532">
    <property type="protein sequence ID" value="GBN99737.1"/>
    <property type="molecule type" value="Genomic_DNA"/>
</dbReference>
<evidence type="ECO:0000313" key="3">
    <source>
        <dbReference type="EMBL" id="GBN99779.1"/>
    </source>
</evidence>
<keyword evidence="1" id="KW-1133">Transmembrane helix</keyword>
<keyword evidence="1" id="KW-0812">Transmembrane</keyword>
<evidence type="ECO:0000256" key="1">
    <source>
        <dbReference type="SAM" id="Phobius"/>
    </source>
</evidence>
<dbReference type="EMBL" id="BGPR01028560">
    <property type="protein sequence ID" value="GBN99779.1"/>
    <property type="molecule type" value="Genomic_DNA"/>
</dbReference>
<name>A0A4Y2TGR6_ARAVE</name>
<keyword evidence="4" id="KW-1185">Reference proteome</keyword>
<feature type="transmembrane region" description="Helical" evidence="1">
    <location>
        <begin position="34"/>
        <end position="53"/>
    </location>
</feature>
<protein>
    <submittedName>
        <fullName evidence="2">Uncharacterized protein</fullName>
    </submittedName>
</protein>
<dbReference type="Proteomes" id="UP000499080">
    <property type="component" value="Unassembled WGS sequence"/>
</dbReference>
<dbReference type="OrthoDB" id="6409009at2759"/>
<proteinExistence type="predicted"/>
<sequence length="98" mass="11453">MEALNRFLEVCQRKPVLLEDCVNSDYSDTTLVELFYVPVLFFLSFATTVYWLLRTSDGHPPLDETLNNPPLPIVNEGGDFNLMDEEPWEYREDYPSPY</sequence>